<dbReference type="InterPro" id="IPR001492">
    <property type="entry name" value="Flagellin"/>
</dbReference>
<dbReference type="EMBL" id="CP058952">
    <property type="protein sequence ID" value="QLI80530.1"/>
    <property type="molecule type" value="Genomic_DNA"/>
</dbReference>
<dbReference type="KEGG" id="cfon:HZU75_02690"/>
<dbReference type="AlphaFoldDB" id="A0A7D5ZH79"/>
<evidence type="ECO:0000259" key="4">
    <source>
        <dbReference type="Pfam" id="PF00700"/>
    </source>
</evidence>
<evidence type="ECO:0000256" key="1">
    <source>
        <dbReference type="ARBA" id="ARBA00004365"/>
    </source>
</evidence>
<evidence type="ECO:0000256" key="2">
    <source>
        <dbReference type="ARBA" id="ARBA00005709"/>
    </source>
</evidence>
<comment type="similarity">
    <text evidence="2">Belongs to the bacterial flagellin family.</text>
</comment>
<reference evidence="5 6" key="1">
    <citation type="journal article" date="2016" name="Int. J. Syst. Evol. Microbiol.">
        <title>Chitinibacter fontanus sp. nov., isolated from a spring.</title>
        <authorList>
            <person name="Sheu S.Y."/>
            <person name="Li Y.S."/>
            <person name="Young C.C."/>
            <person name="Chen W.M."/>
        </authorList>
    </citation>
    <scope>NUCLEOTIDE SEQUENCE [LARGE SCALE GENOMIC DNA]</scope>
    <source>
        <strain evidence="5 6">STM-7</strain>
    </source>
</reference>
<dbReference type="Gene3D" id="1.20.1330.10">
    <property type="entry name" value="f41 fragment of flagellin, N-terminal domain"/>
    <property type="match status" value="1"/>
</dbReference>
<comment type="subcellular location">
    <subcellularLocation>
        <location evidence="1">Bacterial flagellum</location>
    </subcellularLocation>
</comment>
<protein>
    <recommendedName>
        <fullName evidence="4">Flagellin C-terminal domain-containing protein</fullName>
    </recommendedName>
</protein>
<sequence>MSAKNLGLDDVDLVRLPTLAIAHADEALDYINGERAKAGSVMSRLDSAIKNVSNMVENTSAAKSRIMDADYAQETAALTRQQILQQAGSAMLAQANAMPQLALSLLRG</sequence>
<dbReference type="GO" id="GO:0005198">
    <property type="term" value="F:structural molecule activity"/>
    <property type="evidence" value="ECO:0007669"/>
    <property type="project" value="InterPro"/>
</dbReference>
<evidence type="ECO:0000313" key="5">
    <source>
        <dbReference type="EMBL" id="QLI80530.1"/>
    </source>
</evidence>
<keyword evidence="6" id="KW-1185">Reference proteome</keyword>
<organism evidence="5 6">
    <name type="scientific">Chitinibacter fontanus</name>
    <dbReference type="NCBI Taxonomy" id="1737446"/>
    <lineage>
        <taxon>Bacteria</taxon>
        <taxon>Pseudomonadati</taxon>
        <taxon>Pseudomonadota</taxon>
        <taxon>Betaproteobacteria</taxon>
        <taxon>Neisseriales</taxon>
        <taxon>Chitinibacteraceae</taxon>
        <taxon>Chitinibacter</taxon>
    </lineage>
</organism>
<dbReference type="InterPro" id="IPR046358">
    <property type="entry name" value="Flagellin_C"/>
</dbReference>
<keyword evidence="3" id="KW-0975">Bacterial flagellum</keyword>
<dbReference type="Proteomes" id="UP000510822">
    <property type="component" value="Chromosome"/>
</dbReference>
<accession>A0A7D5ZH79</accession>
<proteinExistence type="inferred from homology"/>
<dbReference type="Gene3D" id="6.10.10.10">
    <property type="entry name" value="Flagellar export chaperone, C-terminal domain"/>
    <property type="match status" value="1"/>
</dbReference>
<evidence type="ECO:0000313" key="6">
    <source>
        <dbReference type="Proteomes" id="UP000510822"/>
    </source>
</evidence>
<dbReference type="InterPro" id="IPR042187">
    <property type="entry name" value="Flagellin_C_sub2"/>
</dbReference>
<dbReference type="Pfam" id="PF00700">
    <property type="entry name" value="Flagellin_C"/>
    <property type="match status" value="1"/>
</dbReference>
<dbReference type="RefSeq" id="WP_180307670.1">
    <property type="nucleotide sequence ID" value="NZ_CP058952.1"/>
</dbReference>
<dbReference type="SUPFAM" id="SSF64518">
    <property type="entry name" value="Phase 1 flagellin"/>
    <property type="match status" value="1"/>
</dbReference>
<dbReference type="PANTHER" id="PTHR42792:SF2">
    <property type="entry name" value="FLAGELLIN"/>
    <property type="match status" value="1"/>
</dbReference>
<dbReference type="PANTHER" id="PTHR42792">
    <property type="entry name" value="FLAGELLIN"/>
    <property type="match status" value="1"/>
</dbReference>
<evidence type="ECO:0000256" key="3">
    <source>
        <dbReference type="ARBA" id="ARBA00023143"/>
    </source>
</evidence>
<name>A0A7D5ZH79_9NEIS</name>
<feature type="domain" description="Flagellin C-terminal" evidence="4">
    <location>
        <begin position="22"/>
        <end position="106"/>
    </location>
</feature>
<gene>
    <name evidence="5" type="ORF">HZU75_02690</name>
</gene>
<dbReference type="GO" id="GO:0009288">
    <property type="term" value="C:bacterial-type flagellum"/>
    <property type="evidence" value="ECO:0007669"/>
    <property type="project" value="UniProtKB-SubCell"/>
</dbReference>